<sequence length="276" mass="30815">MLPMQNGGARDGRRGGGMLVIRVELWPYGLDDAKTVLAEGTIVNRGRHGSGYTYRAVLSETGDPELGIERREQIVEISGYDRRQSVWNLLLQVLAKGRAGQERTRACVRNEQSLTGGNPPQRLGFMKGNGHVPDDFDREMEIGEAGAGDARYLPRAGGGAAAEEHAIGLFLDVLPAAWNLTEHQLEQLLDVPPGWLRAWRNHEVRLDSRVRKALVEFGTLQERMRLIATPDRYSKFWHHAWAEGSPIGKRTPWQAFKEDGREAITKISQFLASGLQ</sequence>
<keyword evidence="2" id="KW-1185">Reference proteome</keyword>
<accession>A0A4Y8ZT58</accession>
<gene>
    <name evidence="1" type="ORF">E2493_06685</name>
</gene>
<proteinExistence type="predicted"/>
<evidence type="ECO:0000313" key="2">
    <source>
        <dbReference type="Proteomes" id="UP000298213"/>
    </source>
</evidence>
<dbReference type="OrthoDB" id="8255031at2"/>
<dbReference type="EMBL" id="SPDV01000009">
    <property type="protein sequence ID" value="TFI59201.1"/>
    <property type="molecule type" value="Genomic_DNA"/>
</dbReference>
<evidence type="ECO:0000313" key="1">
    <source>
        <dbReference type="EMBL" id="TFI59201.1"/>
    </source>
</evidence>
<dbReference type="AlphaFoldDB" id="A0A4Y8ZT58"/>
<organism evidence="1 2">
    <name type="scientific">Sphingomonas parva</name>
    <dbReference type="NCBI Taxonomy" id="2555898"/>
    <lineage>
        <taxon>Bacteria</taxon>
        <taxon>Pseudomonadati</taxon>
        <taxon>Pseudomonadota</taxon>
        <taxon>Alphaproteobacteria</taxon>
        <taxon>Sphingomonadales</taxon>
        <taxon>Sphingomonadaceae</taxon>
        <taxon>Sphingomonas</taxon>
    </lineage>
</organism>
<comment type="caution">
    <text evidence="1">The sequence shown here is derived from an EMBL/GenBank/DDBJ whole genome shotgun (WGS) entry which is preliminary data.</text>
</comment>
<protein>
    <submittedName>
        <fullName evidence="1">Uncharacterized protein</fullName>
    </submittedName>
</protein>
<name>A0A4Y8ZT58_9SPHN</name>
<dbReference type="Proteomes" id="UP000298213">
    <property type="component" value="Unassembled WGS sequence"/>
</dbReference>
<reference evidence="1 2" key="1">
    <citation type="submission" date="2019-03" db="EMBL/GenBank/DDBJ databases">
        <title>Genome sequence of Sphingomonas sp. 17J27-24.</title>
        <authorList>
            <person name="Kim M."/>
            <person name="Maeng S."/>
            <person name="Sathiyaraj S."/>
        </authorList>
    </citation>
    <scope>NUCLEOTIDE SEQUENCE [LARGE SCALE GENOMIC DNA]</scope>
    <source>
        <strain evidence="1 2">17J27-24</strain>
    </source>
</reference>
<dbReference type="RefSeq" id="WP_135084993.1">
    <property type="nucleotide sequence ID" value="NZ_SPDV01000009.1"/>
</dbReference>